<evidence type="ECO:0000256" key="2">
    <source>
        <dbReference type="SAM" id="MobiDB-lite"/>
    </source>
</evidence>
<sequence>MTAPIWIALPPEVHSALLSTGPGPESLLAASAEWTSMSVEYASAAKELTIILAAVQAGAWQGPSVEAYVAAHVPYVAWLMQTSADSAATAAGHDTVAAAYVSALAAMPTLAELAANHVTHGVLVATNFFGINTIPIALNEADYVRMWIQAATTMSVYETVSGAALAAAPHPIPAPIIVTPGANEISNAVATLTLTPFPWQELMQFLALVGKVWALDFKLFAMVFQTYGAVLFQLLDNLVHLHLIAAVVDLLFLAALGLPLIIAIAIIPPLVYATVLGVTTIVVGWIISNLIGVVPLLASPLLGGLAAAVVPGVAGMAGLAGLAAAPAAAVAAAPAAGLAAAPAAMAIGAVEPSPGATAGRARLVSAVQPASGSPPSSAGASDRGAGTLGFAGTDGKENVAQPCGLTAVEGAGYGGASQVPMLPATWESDVLGAGTEQAFASLVS</sequence>
<feature type="transmembrane region" description="Helical" evidence="3">
    <location>
        <begin position="305"/>
        <end position="325"/>
    </location>
</feature>
<evidence type="ECO:0000313" key="7">
    <source>
        <dbReference type="Proteomes" id="UP000192335"/>
    </source>
</evidence>
<dbReference type="InterPro" id="IPR043641">
    <property type="entry name" value="PPE-PPW_C"/>
</dbReference>
<keyword evidence="3" id="KW-0812">Transmembrane</keyword>
<evidence type="ECO:0000259" key="4">
    <source>
        <dbReference type="Pfam" id="PF00823"/>
    </source>
</evidence>
<dbReference type="Pfam" id="PF00823">
    <property type="entry name" value="PPE"/>
    <property type="match status" value="1"/>
</dbReference>
<keyword evidence="3" id="KW-0472">Membrane</keyword>
<dbReference type="InterPro" id="IPR038332">
    <property type="entry name" value="PPE_sf"/>
</dbReference>
<gene>
    <name evidence="6" type="ORF">B4U45_16535</name>
</gene>
<feature type="compositionally biased region" description="Low complexity" evidence="2">
    <location>
        <begin position="369"/>
        <end position="385"/>
    </location>
</feature>
<keyword evidence="3" id="KW-1133">Transmembrane helix</keyword>
<comment type="caution">
    <text evidence="6">The sequence shown here is derived from an EMBL/GenBank/DDBJ whole genome shotgun (WGS) entry which is preliminary data.</text>
</comment>
<protein>
    <submittedName>
        <fullName evidence="6">Uncharacterized protein</fullName>
    </submittedName>
</protein>
<dbReference type="SUPFAM" id="SSF140459">
    <property type="entry name" value="PE/PPE dimer-like"/>
    <property type="match status" value="1"/>
</dbReference>
<name>A0A8E2LP93_9MYCO</name>
<evidence type="ECO:0000256" key="3">
    <source>
        <dbReference type="SAM" id="Phobius"/>
    </source>
</evidence>
<dbReference type="PANTHER" id="PTHR46766">
    <property type="entry name" value="GLUTAMINE-RICH PROTEIN 2"/>
    <property type="match status" value="1"/>
</dbReference>
<evidence type="ECO:0000259" key="5">
    <source>
        <dbReference type="Pfam" id="PF18878"/>
    </source>
</evidence>
<feature type="transmembrane region" description="Helical" evidence="3">
    <location>
        <begin position="331"/>
        <end position="350"/>
    </location>
</feature>
<dbReference type="GeneID" id="66598973"/>
<dbReference type="AlphaFoldDB" id="A0A8E2LP93"/>
<feature type="transmembrane region" description="Helical" evidence="3">
    <location>
        <begin position="212"/>
        <end position="232"/>
    </location>
</feature>
<reference evidence="6 7" key="1">
    <citation type="submission" date="2017-02" db="EMBL/GenBank/DDBJ databases">
        <title>Mycobacterium kansasii genomes.</title>
        <authorList>
            <person name="Borowka P."/>
            <person name="Strapagiel D."/>
            <person name="Marciniak B."/>
            <person name="Lach J."/>
            <person name="Bakula Z."/>
            <person name="Van Ingen J."/>
            <person name="Safianowska A."/>
            <person name="Brzostek A."/>
            <person name="Dziadek J."/>
            <person name="Jagielski T."/>
        </authorList>
    </citation>
    <scope>NUCLEOTIDE SEQUENCE [LARGE SCALE GENOMIC DNA]</scope>
    <source>
        <strain evidence="6 7">12MK</strain>
    </source>
</reference>
<feature type="transmembrane region" description="Helical" evidence="3">
    <location>
        <begin position="244"/>
        <end position="267"/>
    </location>
</feature>
<feature type="domain" description="PPE" evidence="4">
    <location>
        <begin position="6"/>
        <end position="168"/>
    </location>
</feature>
<comment type="similarity">
    <text evidence="1">Belongs to the mycobacterial PPE family.</text>
</comment>
<feature type="region of interest" description="Disordered" evidence="2">
    <location>
        <begin position="368"/>
        <end position="393"/>
    </location>
</feature>
<dbReference type="RefSeq" id="WP_099223654.1">
    <property type="nucleotide sequence ID" value="NZ_MWQA01000001.1"/>
</dbReference>
<feature type="domain" description="PPE-PPW subfamily C-terminal" evidence="5">
    <location>
        <begin position="380"/>
        <end position="426"/>
    </location>
</feature>
<dbReference type="Gene3D" id="1.20.1260.20">
    <property type="entry name" value="PPE superfamily"/>
    <property type="match status" value="1"/>
</dbReference>
<organism evidence="6 7">
    <name type="scientific">Mycobacterium persicum</name>
    <dbReference type="NCBI Taxonomy" id="1487726"/>
    <lineage>
        <taxon>Bacteria</taxon>
        <taxon>Bacillati</taxon>
        <taxon>Actinomycetota</taxon>
        <taxon>Actinomycetes</taxon>
        <taxon>Mycobacteriales</taxon>
        <taxon>Mycobacteriaceae</taxon>
        <taxon>Mycobacterium</taxon>
    </lineage>
</organism>
<dbReference type="InterPro" id="IPR000030">
    <property type="entry name" value="PPE_dom"/>
</dbReference>
<dbReference type="Proteomes" id="UP000192335">
    <property type="component" value="Unassembled WGS sequence"/>
</dbReference>
<proteinExistence type="inferred from homology"/>
<feature type="transmembrane region" description="Helical" evidence="3">
    <location>
        <begin position="273"/>
        <end position="298"/>
    </location>
</feature>
<accession>A0A8E2LP93</accession>
<evidence type="ECO:0000313" key="6">
    <source>
        <dbReference type="EMBL" id="ORC07968.1"/>
    </source>
</evidence>
<dbReference type="Pfam" id="PF18878">
    <property type="entry name" value="PPE-PPW"/>
    <property type="match status" value="1"/>
</dbReference>
<evidence type="ECO:0000256" key="1">
    <source>
        <dbReference type="ARBA" id="ARBA00010652"/>
    </source>
</evidence>
<dbReference type="EMBL" id="MWQA01000001">
    <property type="protein sequence ID" value="ORC07968.1"/>
    <property type="molecule type" value="Genomic_DNA"/>
</dbReference>
<dbReference type="FunFam" id="1.20.1260.20:FF:000001">
    <property type="entry name" value="PPE family protein PPE41"/>
    <property type="match status" value="1"/>
</dbReference>
<dbReference type="GO" id="GO:0052572">
    <property type="term" value="P:response to host immune response"/>
    <property type="evidence" value="ECO:0007669"/>
    <property type="project" value="TreeGrafter"/>
</dbReference>
<dbReference type="PANTHER" id="PTHR46766:SF1">
    <property type="entry name" value="GLUTAMINE-RICH PROTEIN 2"/>
    <property type="match status" value="1"/>
</dbReference>